<proteinExistence type="predicted"/>
<accession>A0ABD1J7S0</accession>
<dbReference type="Pfam" id="PF09777">
    <property type="entry name" value="OSTMP1"/>
    <property type="match status" value="1"/>
</dbReference>
<keyword evidence="1" id="KW-1133">Transmembrane helix</keyword>
<feature type="transmembrane region" description="Helical" evidence="1">
    <location>
        <begin position="325"/>
        <end position="347"/>
    </location>
</feature>
<comment type="caution">
    <text evidence="2">The sequence shown here is derived from an EMBL/GenBank/DDBJ whole genome shotgun (WGS) entry which is preliminary data.</text>
</comment>
<protein>
    <recommendedName>
        <fullName evidence="4">Osteopetrosis associated transmembrane protein</fullName>
    </recommendedName>
</protein>
<keyword evidence="1" id="KW-0812">Transmembrane</keyword>
<dbReference type="PANTHER" id="PTHR15644:SF2">
    <property type="entry name" value="OSTEOPETROSIS-ASSOCIATED TRANSMEMBRANE PROTEIN 1"/>
    <property type="match status" value="1"/>
</dbReference>
<name>A0ABD1J7S0_9TELE</name>
<keyword evidence="3" id="KW-1185">Reference proteome</keyword>
<evidence type="ECO:0008006" key="4">
    <source>
        <dbReference type="Google" id="ProtNLM"/>
    </source>
</evidence>
<dbReference type="AlphaFoldDB" id="A0ABD1J7S0"/>
<dbReference type="InterPro" id="IPR019172">
    <property type="entry name" value="Osteopetrosis-assoc_TM_1"/>
</dbReference>
<evidence type="ECO:0000256" key="1">
    <source>
        <dbReference type="SAM" id="Phobius"/>
    </source>
</evidence>
<gene>
    <name evidence="2" type="ORF">ACEWY4_021889</name>
</gene>
<evidence type="ECO:0000313" key="3">
    <source>
        <dbReference type="Proteomes" id="UP001591681"/>
    </source>
</evidence>
<dbReference type="Proteomes" id="UP001591681">
    <property type="component" value="Unassembled WGS sequence"/>
</dbReference>
<dbReference type="PANTHER" id="PTHR15644">
    <property type="entry name" value="OSTEOPETROSIS ASSOCIATED TRANSMEMBRANE PROTEIN 1"/>
    <property type="match status" value="1"/>
</dbReference>
<evidence type="ECO:0000313" key="2">
    <source>
        <dbReference type="EMBL" id="KAL2082071.1"/>
    </source>
</evidence>
<sequence length="376" mass="42745">MLDFVMNVPVAGALSATEPYLGLRLVLAIIAAYHMITITERNRKRHVCVWKLPLVSRMTRLESFTCLKMRCSLSDAFVLTCAAFGIAQLCVSATESDVAAAGPEVSGNGALTPSSSLPFEDHNVGYYFSLSLSSAFPDDLEVSDYCLSLLRIFGERYVNYVKCLVSYTRPVQICEKCYTNFNNLKEIFANISSDAMGPDNVSCVDSLIRFDRLMLVYNLYHKQLDIWESAACSQCLTTDQRSLNETTLYFLTVLNRSASCFDKHKQGNHSELCKECKAPYHTLSELYNRMEKNQTLCIDLEDKMNVTRRLWSKTYNCSVPREETIPVIAVSSFMLFLPVIFYLSNFLHSEQKKRKLIHPKRAKSNQSLMNIQEKFS</sequence>
<keyword evidence="1" id="KW-0472">Membrane</keyword>
<reference evidence="2 3" key="1">
    <citation type="submission" date="2024-09" db="EMBL/GenBank/DDBJ databases">
        <title>A chromosome-level genome assembly of Gray's grenadier anchovy, Coilia grayii.</title>
        <authorList>
            <person name="Fu Z."/>
        </authorList>
    </citation>
    <scope>NUCLEOTIDE SEQUENCE [LARGE SCALE GENOMIC DNA]</scope>
    <source>
        <strain evidence="2">G4</strain>
        <tissue evidence="2">Muscle</tissue>
    </source>
</reference>
<dbReference type="EMBL" id="JBHFQA010000019">
    <property type="protein sequence ID" value="KAL2082071.1"/>
    <property type="molecule type" value="Genomic_DNA"/>
</dbReference>
<organism evidence="2 3">
    <name type="scientific">Coilia grayii</name>
    <name type="common">Gray's grenadier anchovy</name>
    <dbReference type="NCBI Taxonomy" id="363190"/>
    <lineage>
        <taxon>Eukaryota</taxon>
        <taxon>Metazoa</taxon>
        <taxon>Chordata</taxon>
        <taxon>Craniata</taxon>
        <taxon>Vertebrata</taxon>
        <taxon>Euteleostomi</taxon>
        <taxon>Actinopterygii</taxon>
        <taxon>Neopterygii</taxon>
        <taxon>Teleostei</taxon>
        <taxon>Clupei</taxon>
        <taxon>Clupeiformes</taxon>
        <taxon>Clupeoidei</taxon>
        <taxon>Engraulidae</taxon>
        <taxon>Coilinae</taxon>
        <taxon>Coilia</taxon>
    </lineage>
</organism>